<protein>
    <recommendedName>
        <fullName evidence="1">YdhG-like domain-containing protein</fullName>
    </recommendedName>
</protein>
<reference evidence="2 5" key="2">
    <citation type="submission" date="2019-07" db="EMBL/GenBank/DDBJ databases">
        <title>Whole genome shotgun sequence of Halolactibacillus miurensis NBRC 100873.</title>
        <authorList>
            <person name="Hosoyama A."/>
            <person name="Uohara A."/>
            <person name="Ohji S."/>
            <person name="Ichikawa N."/>
        </authorList>
    </citation>
    <scope>NUCLEOTIDE SEQUENCE [LARGE SCALE GENOMIC DNA]</scope>
    <source>
        <strain evidence="2 5">NBRC 100873</strain>
    </source>
</reference>
<feature type="domain" description="YdhG-like" evidence="1">
    <location>
        <begin position="17"/>
        <end position="133"/>
    </location>
</feature>
<dbReference type="RefSeq" id="WP_062321155.1">
    <property type="nucleotide sequence ID" value="NZ_BJWJ01000011.1"/>
</dbReference>
<dbReference type="STRING" id="306541.SAMN05421668_1136"/>
<dbReference type="Gene3D" id="3.90.1150.200">
    <property type="match status" value="1"/>
</dbReference>
<evidence type="ECO:0000259" key="1">
    <source>
        <dbReference type="Pfam" id="PF08818"/>
    </source>
</evidence>
<dbReference type="SUPFAM" id="SSF159888">
    <property type="entry name" value="YdhG-like"/>
    <property type="match status" value="1"/>
</dbReference>
<dbReference type="EMBL" id="BJWJ01000011">
    <property type="protein sequence ID" value="GEM04332.1"/>
    <property type="molecule type" value="Genomic_DNA"/>
</dbReference>
<organism evidence="3 4">
    <name type="scientific">Halolactibacillus miurensis</name>
    <dbReference type="NCBI Taxonomy" id="306541"/>
    <lineage>
        <taxon>Bacteria</taxon>
        <taxon>Bacillati</taxon>
        <taxon>Bacillota</taxon>
        <taxon>Bacilli</taxon>
        <taxon>Bacillales</taxon>
        <taxon>Bacillaceae</taxon>
        <taxon>Halolactibacillus</taxon>
    </lineage>
</organism>
<reference evidence="3 4" key="1">
    <citation type="submission" date="2016-10" db="EMBL/GenBank/DDBJ databases">
        <authorList>
            <person name="de Groot N.N."/>
        </authorList>
    </citation>
    <scope>NUCLEOTIDE SEQUENCE [LARGE SCALE GENOMIC DNA]</scope>
    <source>
        <strain evidence="3 4">DSM 17074</strain>
    </source>
</reference>
<name>A0A1I6T732_9BACI</name>
<keyword evidence="5" id="KW-1185">Reference proteome</keyword>
<evidence type="ECO:0000313" key="5">
    <source>
        <dbReference type="Proteomes" id="UP000321773"/>
    </source>
</evidence>
<evidence type="ECO:0000313" key="2">
    <source>
        <dbReference type="EMBL" id="GEM04332.1"/>
    </source>
</evidence>
<accession>A0A1I6T732</accession>
<dbReference type="EMBL" id="FPAI01000013">
    <property type="protein sequence ID" value="SFS84858.1"/>
    <property type="molecule type" value="Genomic_DNA"/>
</dbReference>
<dbReference type="Proteomes" id="UP000199139">
    <property type="component" value="Unassembled WGS sequence"/>
</dbReference>
<sequence length="149" mass="17476">MTEERINQYVQSHDEKWQTAFLTLYETIKRHIPEGFRESMQNGMPSFIVSLEQYPAGYLHDAKTPLPFISLAIQKHHIAIYHMGIYTNDALLKWFEETYPLHMKTKLNMGKSCIRFTNPHTIPFELIAELVSKVSVEEWIKQYDASGKK</sequence>
<dbReference type="Proteomes" id="UP000321773">
    <property type="component" value="Unassembled WGS sequence"/>
</dbReference>
<evidence type="ECO:0000313" key="4">
    <source>
        <dbReference type="Proteomes" id="UP000199139"/>
    </source>
</evidence>
<dbReference type="InterPro" id="IPR014922">
    <property type="entry name" value="YdhG-like"/>
</dbReference>
<gene>
    <name evidence="2" type="ORF">HMI01_13200</name>
    <name evidence="3" type="ORF">SAMN05421668_1136</name>
</gene>
<evidence type="ECO:0000313" key="3">
    <source>
        <dbReference type="EMBL" id="SFS84858.1"/>
    </source>
</evidence>
<dbReference type="Pfam" id="PF08818">
    <property type="entry name" value="DUF1801"/>
    <property type="match status" value="1"/>
</dbReference>
<dbReference type="OrthoDB" id="9813231at2"/>
<proteinExistence type="predicted"/>
<dbReference type="AlphaFoldDB" id="A0A1I6T732"/>